<dbReference type="EMBL" id="JASSZA010000014">
    <property type="protein sequence ID" value="KAK2093653.1"/>
    <property type="molecule type" value="Genomic_DNA"/>
</dbReference>
<keyword evidence="2" id="KW-1185">Reference proteome</keyword>
<accession>A0ABQ9UAJ6</accession>
<name>A0ABQ9UAJ6_SAGOE</name>
<evidence type="ECO:0000313" key="1">
    <source>
        <dbReference type="EMBL" id="KAK2093653.1"/>
    </source>
</evidence>
<comment type="caution">
    <text evidence="1">The sequence shown here is derived from an EMBL/GenBank/DDBJ whole genome shotgun (WGS) entry which is preliminary data.</text>
</comment>
<gene>
    <name evidence="1" type="ORF">P7K49_027391</name>
</gene>
<organism evidence="1 2">
    <name type="scientific">Saguinus oedipus</name>
    <name type="common">Cotton-top tamarin</name>
    <name type="synonym">Oedipomidas oedipus</name>
    <dbReference type="NCBI Taxonomy" id="9490"/>
    <lineage>
        <taxon>Eukaryota</taxon>
        <taxon>Metazoa</taxon>
        <taxon>Chordata</taxon>
        <taxon>Craniata</taxon>
        <taxon>Vertebrata</taxon>
        <taxon>Euteleostomi</taxon>
        <taxon>Mammalia</taxon>
        <taxon>Eutheria</taxon>
        <taxon>Euarchontoglires</taxon>
        <taxon>Primates</taxon>
        <taxon>Haplorrhini</taxon>
        <taxon>Platyrrhini</taxon>
        <taxon>Cebidae</taxon>
        <taxon>Callitrichinae</taxon>
        <taxon>Saguinus</taxon>
    </lineage>
</organism>
<evidence type="ECO:0000313" key="2">
    <source>
        <dbReference type="Proteomes" id="UP001266305"/>
    </source>
</evidence>
<reference evidence="1 2" key="1">
    <citation type="submission" date="2023-05" db="EMBL/GenBank/DDBJ databases">
        <title>B98-5 Cell Line De Novo Hybrid Assembly: An Optical Mapping Approach.</title>
        <authorList>
            <person name="Kananen K."/>
            <person name="Auerbach J.A."/>
            <person name="Kautto E."/>
            <person name="Blachly J.S."/>
        </authorList>
    </citation>
    <scope>NUCLEOTIDE SEQUENCE [LARGE SCALE GENOMIC DNA]</scope>
    <source>
        <strain evidence="1">B95-8</strain>
        <tissue evidence="1">Cell line</tissue>
    </source>
</reference>
<protein>
    <submittedName>
        <fullName evidence="1">Uncharacterized protein</fullName>
    </submittedName>
</protein>
<proteinExistence type="predicted"/>
<dbReference type="Proteomes" id="UP001266305">
    <property type="component" value="Unassembled WGS sequence"/>
</dbReference>
<sequence>MQQPQKKGRRSRWHREQPLLVERGPLLLRQLSPVQGRLKAGGRGSEARLSRILRLLEPCCPPPAILGPAANDSPCPCAAWPVPSLIYLG</sequence>